<proteinExistence type="predicted"/>
<sequence length="227" mass="25815">MIWVWVTVAVAAVVILVLSSSIKCRLTLLRRHADDEIVVDVHAMGGLIKQRVSIPVLKLSNWVNSVQVTTEVVDKTNNNLEQGLKGNITMEKIRKAYSDVNLLLEHCFQFHKWVLDTLKQVHCAKLYWKTNVGLGDAAETAMATGLVWSLKSSLLGFVFQFIQLDTRPQLMVVPQYNEWAFATEIICIAKIRIFYILLSGIRLFVRILRVKGGLKTWQRVLLKPSKV</sequence>
<gene>
    <name evidence="2" type="ORF">CF651_03225</name>
</gene>
<evidence type="ECO:0000313" key="3">
    <source>
        <dbReference type="Proteomes" id="UP000215509"/>
    </source>
</evidence>
<comment type="caution">
    <text evidence="2">The sequence shown here is derived from an EMBL/GenBank/DDBJ whole genome shotgun (WGS) entry which is preliminary data.</text>
</comment>
<dbReference type="Pfam" id="PF11167">
    <property type="entry name" value="DUF2953"/>
    <property type="match status" value="1"/>
</dbReference>
<evidence type="ECO:0000256" key="1">
    <source>
        <dbReference type="SAM" id="Phobius"/>
    </source>
</evidence>
<dbReference type="InterPro" id="IPR021338">
    <property type="entry name" value="DUF2953"/>
</dbReference>
<dbReference type="AlphaFoldDB" id="A0A229UYD6"/>
<protein>
    <recommendedName>
        <fullName evidence="4">DUF2953 domain-containing protein</fullName>
    </recommendedName>
</protein>
<organism evidence="2 3">
    <name type="scientific">Paenibacillus rigui</name>
    <dbReference type="NCBI Taxonomy" id="554312"/>
    <lineage>
        <taxon>Bacteria</taxon>
        <taxon>Bacillati</taxon>
        <taxon>Bacillota</taxon>
        <taxon>Bacilli</taxon>
        <taxon>Bacillales</taxon>
        <taxon>Paenibacillaceae</taxon>
        <taxon>Paenibacillus</taxon>
    </lineage>
</organism>
<dbReference type="OrthoDB" id="1683589at2"/>
<name>A0A229UYD6_9BACL</name>
<evidence type="ECO:0008006" key="4">
    <source>
        <dbReference type="Google" id="ProtNLM"/>
    </source>
</evidence>
<dbReference type="Proteomes" id="UP000215509">
    <property type="component" value="Unassembled WGS sequence"/>
</dbReference>
<dbReference type="EMBL" id="NMQW01000002">
    <property type="protein sequence ID" value="OXM88115.1"/>
    <property type="molecule type" value="Genomic_DNA"/>
</dbReference>
<evidence type="ECO:0000313" key="2">
    <source>
        <dbReference type="EMBL" id="OXM88115.1"/>
    </source>
</evidence>
<keyword evidence="1" id="KW-1133">Transmembrane helix</keyword>
<keyword evidence="3" id="KW-1185">Reference proteome</keyword>
<keyword evidence="1" id="KW-0472">Membrane</keyword>
<accession>A0A229UYD6</accession>
<reference evidence="2 3" key="1">
    <citation type="submission" date="2017-07" db="EMBL/GenBank/DDBJ databases">
        <title>Genome sequencing and assembly of Paenibacillus rigui.</title>
        <authorList>
            <person name="Mayilraj S."/>
        </authorList>
    </citation>
    <scope>NUCLEOTIDE SEQUENCE [LARGE SCALE GENOMIC DNA]</scope>
    <source>
        <strain evidence="2 3">JCM 16352</strain>
    </source>
</reference>
<dbReference type="RefSeq" id="WP_094013362.1">
    <property type="nucleotide sequence ID" value="NZ_NMQW01000002.1"/>
</dbReference>
<feature type="transmembrane region" description="Helical" evidence="1">
    <location>
        <begin position="179"/>
        <end position="205"/>
    </location>
</feature>
<keyword evidence="1" id="KW-0812">Transmembrane</keyword>